<evidence type="ECO:0000256" key="7">
    <source>
        <dbReference type="ARBA" id="ARBA00022837"/>
    </source>
</evidence>
<keyword evidence="5" id="KW-0378">Hydrolase</keyword>
<comment type="caution">
    <text evidence="16">The sequence shown here is derived from an EMBL/GenBank/DDBJ whole genome shotgun (WGS) entry which is preliminary data.</text>
</comment>
<keyword evidence="8" id="KW-0482">Metalloprotease</keyword>
<feature type="region of interest" description="Disordered" evidence="14">
    <location>
        <begin position="473"/>
        <end position="496"/>
    </location>
</feature>
<dbReference type="Proteomes" id="UP000034805">
    <property type="component" value="Unassembled WGS sequence"/>
</dbReference>
<feature type="binding site" evidence="11">
    <location>
        <position position="370"/>
    </location>
    <ligand>
        <name>Ca(2+)</name>
        <dbReference type="ChEBI" id="CHEBI:29108"/>
        <label>3</label>
    </ligand>
</feature>
<feature type="domain" description="Peptidase metallopeptidase" evidence="15">
    <location>
        <begin position="264"/>
        <end position="463"/>
    </location>
</feature>
<dbReference type="GO" id="GO:0005615">
    <property type="term" value="C:extracellular space"/>
    <property type="evidence" value="ECO:0007669"/>
    <property type="project" value="TreeGrafter"/>
</dbReference>
<dbReference type="GO" id="GO:0031012">
    <property type="term" value="C:extracellular matrix"/>
    <property type="evidence" value="ECO:0007669"/>
    <property type="project" value="InterPro"/>
</dbReference>
<dbReference type="Pfam" id="PF00045">
    <property type="entry name" value="Hemopexin"/>
    <property type="match status" value="2"/>
</dbReference>
<dbReference type="SUPFAM" id="SSF50923">
    <property type="entry name" value="Hemopexin-like domain"/>
    <property type="match status" value="1"/>
</dbReference>
<feature type="binding site" evidence="11">
    <location>
        <position position="362"/>
    </location>
    <ligand>
        <name>Zn(2+)</name>
        <dbReference type="ChEBI" id="CHEBI:29105"/>
        <label>1</label>
    </ligand>
</feature>
<dbReference type="PROSITE" id="PS51642">
    <property type="entry name" value="HEMOPEXIN_2"/>
    <property type="match status" value="2"/>
</dbReference>
<feature type="binding site" evidence="11">
    <location>
        <position position="389"/>
    </location>
    <ligand>
        <name>Ca(2+)</name>
        <dbReference type="ChEBI" id="CHEBI:29108"/>
        <label>2</label>
    </ligand>
</feature>
<feature type="compositionally biased region" description="Pro residues" evidence="14">
    <location>
        <begin position="481"/>
        <end position="493"/>
    </location>
</feature>
<evidence type="ECO:0000256" key="12">
    <source>
        <dbReference type="PIRSR" id="PIRSR621190-4"/>
    </source>
</evidence>
<keyword evidence="3 11" id="KW-0479">Metal-binding</keyword>
<dbReference type="InterPro" id="IPR036375">
    <property type="entry name" value="Hemopexin-like_dom_sf"/>
</dbReference>
<evidence type="ECO:0000256" key="1">
    <source>
        <dbReference type="ARBA" id="ARBA00010370"/>
    </source>
</evidence>
<organism evidence="16 17">
    <name type="scientific">Scleropages formosus</name>
    <name type="common">Asian bonytongue</name>
    <name type="synonym">Osteoglossum formosum</name>
    <dbReference type="NCBI Taxonomy" id="113540"/>
    <lineage>
        <taxon>Eukaryota</taxon>
        <taxon>Metazoa</taxon>
        <taxon>Chordata</taxon>
        <taxon>Craniata</taxon>
        <taxon>Vertebrata</taxon>
        <taxon>Euteleostomi</taxon>
        <taxon>Actinopterygii</taxon>
        <taxon>Neopterygii</taxon>
        <taxon>Teleostei</taxon>
        <taxon>Osteoglossocephala</taxon>
        <taxon>Osteoglossomorpha</taxon>
        <taxon>Osteoglossiformes</taxon>
        <taxon>Osteoglossidae</taxon>
        <taxon>Scleropages</taxon>
    </lineage>
</organism>
<comment type="similarity">
    <text evidence="1">Belongs to the peptidase M10A family.</text>
</comment>
<dbReference type="InterPro" id="IPR024079">
    <property type="entry name" value="MetalloPept_cat_dom_sf"/>
</dbReference>
<dbReference type="GO" id="GO:0004222">
    <property type="term" value="F:metalloendopeptidase activity"/>
    <property type="evidence" value="ECO:0007669"/>
    <property type="project" value="InterPro"/>
</dbReference>
<feature type="binding site" evidence="11">
    <location>
        <position position="377"/>
    </location>
    <ligand>
        <name>Zn(2+)</name>
        <dbReference type="ChEBI" id="CHEBI:29105"/>
        <label>1</label>
    </ligand>
</feature>
<dbReference type="InterPro" id="IPR006026">
    <property type="entry name" value="Peptidase_Metallo"/>
</dbReference>
<evidence type="ECO:0000256" key="13">
    <source>
        <dbReference type="PROSITE-ProRule" id="PRU01011"/>
    </source>
</evidence>
<evidence type="ECO:0000256" key="4">
    <source>
        <dbReference type="ARBA" id="ARBA00022737"/>
    </source>
</evidence>
<evidence type="ECO:0000256" key="6">
    <source>
        <dbReference type="ARBA" id="ARBA00022833"/>
    </source>
</evidence>
<dbReference type="SUPFAM" id="SSF47090">
    <property type="entry name" value="PGBD-like"/>
    <property type="match status" value="1"/>
</dbReference>
<feature type="binding site" evidence="11">
    <location>
        <position position="600"/>
    </location>
    <ligand>
        <name>Ca(2+)</name>
        <dbReference type="ChEBI" id="CHEBI:29108"/>
        <label>5</label>
    </ligand>
</feature>
<dbReference type="Pfam" id="PF00413">
    <property type="entry name" value="Peptidase_M10"/>
    <property type="match status" value="1"/>
</dbReference>
<proteinExistence type="inferred from homology"/>
<dbReference type="PANTHER" id="PTHR10201">
    <property type="entry name" value="MATRIX METALLOPROTEINASE"/>
    <property type="match status" value="1"/>
</dbReference>
<dbReference type="InterPro" id="IPR000585">
    <property type="entry name" value="Hemopexin-like_dom"/>
</dbReference>
<dbReference type="Pfam" id="PF01471">
    <property type="entry name" value="PG_binding_1"/>
    <property type="match status" value="1"/>
</dbReference>
<feature type="binding site" evidence="11">
    <location>
        <position position="369"/>
    </location>
    <ligand>
        <name>Ca(2+)</name>
        <dbReference type="ChEBI" id="CHEBI:29108"/>
        <label>3</label>
    </ligand>
</feature>
<evidence type="ECO:0000256" key="2">
    <source>
        <dbReference type="ARBA" id="ARBA00022670"/>
    </source>
</evidence>
<feature type="modified residue" description="Phosphotyrosine; by PKDCC" evidence="12">
    <location>
        <position position="577"/>
    </location>
</feature>
<dbReference type="GO" id="GO:0030198">
    <property type="term" value="P:extracellular matrix organization"/>
    <property type="evidence" value="ECO:0007669"/>
    <property type="project" value="TreeGrafter"/>
</dbReference>
<dbReference type="InterPro" id="IPR033739">
    <property type="entry name" value="M10A_MMP"/>
</dbReference>
<dbReference type="InterPro" id="IPR018487">
    <property type="entry name" value="Hemopexin-like_repeat"/>
</dbReference>
<dbReference type="AlphaFoldDB" id="A0A0P7UAL2"/>
<feature type="binding site" evidence="11">
    <location>
        <position position="364"/>
    </location>
    <ligand>
        <name>Zn(2+)</name>
        <dbReference type="ChEBI" id="CHEBI:29105"/>
        <label>1</label>
    </ligand>
</feature>
<evidence type="ECO:0000259" key="15">
    <source>
        <dbReference type="SMART" id="SM00235"/>
    </source>
</evidence>
<keyword evidence="9" id="KW-0865">Zymogen</keyword>
<feature type="binding site" evidence="11">
    <location>
        <position position="391"/>
    </location>
    <ligand>
        <name>Zn(2+)</name>
        <dbReference type="ChEBI" id="CHEBI:29105"/>
        <label>1</label>
    </ligand>
</feature>
<evidence type="ECO:0000256" key="9">
    <source>
        <dbReference type="ARBA" id="ARBA00023145"/>
    </source>
</evidence>
<feature type="repeat" description="Hemopexin" evidence="13">
    <location>
        <begin position="594"/>
        <end position="646"/>
    </location>
</feature>
<gene>
    <name evidence="16" type="ORF">Z043_110171</name>
</gene>
<evidence type="ECO:0000256" key="8">
    <source>
        <dbReference type="ARBA" id="ARBA00023049"/>
    </source>
</evidence>
<feature type="binding site" evidence="11">
    <location>
        <position position="544"/>
    </location>
    <ligand>
        <name>Ca(2+)</name>
        <dbReference type="ChEBI" id="CHEBI:29108"/>
        <label>4</label>
    </ligand>
</feature>
<feature type="binding site" evidence="11">
    <location>
        <position position="425"/>
    </location>
    <ligand>
        <name>Zn(2+)</name>
        <dbReference type="ChEBI" id="CHEBI:29105"/>
        <label>2</label>
        <note>catalytic</note>
    </ligand>
</feature>
<feature type="binding site" evidence="11">
    <location>
        <position position="415"/>
    </location>
    <ligand>
        <name>Zn(2+)</name>
        <dbReference type="ChEBI" id="CHEBI:29105"/>
        <label>2</label>
        <note>catalytic</note>
    </ligand>
</feature>
<dbReference type="EMBL" id="JARO02003209">
    <property type="protein sequence ID" value="KPP70964.1"/>
    <property type="molecule type" value="Genomic_DNA"/>
</dbReference>
<dbReference type="CDD" id="cd00094">
    <property type="entry name" value="HX"/>
    <property type="match status" value="1"/>
</dbReference>
<sequence>EYSSDNRIVLVRGATQKRVTKRFLSDAVTKSETWFIDPETQDMANGTEREQFCCDDRERPPPASEQESLLCGQGNGSVARRAHRANAVKIEVNRTELHSGHDLGFRDLSITMTYYLVLGAVVLMGDVAVGHAVPGGDRYAKGVDWLSRYGYLPPPDPSRGKLQTREGLERAIRVMQRFAGLRATGRLGTTSAVCCASAITASRMWLPRGVSKRSLPVERKTTLMSSCLADNATLALMSTPRCSLPDIVGSADLLRKRRRRYALSGTRWDKSDITWSSARYIYSTDAIFSAPRFLVSLFPSIHSYPSSSMSPSLQPQHVDLILNYALQMWSDVIPLQFRHISSTDGGSVTEGDIRISFARSLHDDGYPFDGKGGTLAHAFFPGISDIAGDAHFDDEETWSYGGDSGSMDLFTVAVHEFGHALGLSHSSSSQSIMRPYYQGAVGDIRQYRLPADDTLAIRTLYGSREGWTTALPGVRTHPGLPHVPRPPPPPPRPTRQVGKSALVTRLQTFAGVTPLQQQPDTHGIPVPKPCRHHSLERALPNRCDGGFDAVANIRGEVFFFKEQQYWVFKDTSALPGYPRPLSDWGVRTAAGLPPVSVGAAFVWAHNGKTYLFSGGEFWRFDETGPETEMKLEGGYPKEASLWKGVPSDPDDIISWGDGDAYFFKNNSYWVLKRGGLDQEHVTAKSIATDWMRCSPPPTPTDSTAGSRPRCCDCDRDRNGSGEGVTTAAVRWLILLSVTVTLHAVPFPLATDPQPACRIEIAPCRVV</sequence>
<dbReference type="SUPFAM" id="SSF55486">
    <property type="entry name" value="Metalloproteases ('zincins'), catalytic domain"/>
    <property type="match status" value="1"/>
</dbReference>
<dbReference type="SMART" id="SM00120">
    <property type="entry name" value="HX"/>
    <property type="match status" value="3"/>
</dbReference>
<dbReference type="CDD" id="cd04278">
    <property type="entry name" value="ZnMc_MMP"/>
    <property type="match status" value="1"/>
</dbReference>
<name>A0A0P7UAL2_SCLFO</name>
<evidence type="ECO:0000256" key="5">
    <source>
        <dbReference type="ARBA" id="ARBA00022801"/>
    </source>
</evidence>
<accession>A0A0P7UAL2</accession>
<feature type="binding site" evidence="11">
    <location>
        <position position="396"/>
    </location>
    <ligand>
        <name>Ca(2+)</name>
        <dbReference type="ChEBI" id="CHEBI:29108"/>
        <label>3</label>
    </ligand>
</feature>
<evidence type="ECO:0000313" key="17">
    <source>
        <dbReference type="Proteomes" id="UP000034805"/>
    </source>
</evidence>
<feature type="non-terminal residue" evidence="16">
    <location>
        <position position="1"/>
    </location>
</feature>
<dbReference type="Gene3D" id="3.40.390.10">
    <property type="entry name" value="Collagenase (Catalytic Domain)"/>
    <property type="match status" value="1"/>
</dbReference>
<keyword evidence="7 11" id="KW-0106">Calcium</keyword>
<evidence type="ECO:0000256" key="3">
    <source>
        <dbReference type="ARBA" id="ARBA00022723"/>
    </source>
</evidence>
<comment type="cofactor">
    <cofactor evidence="11">
        <name>Zn(2+)</name>
        <dbReference type="ChEBI" id="CHEBI:29105"/>
    </cofactor>
    <text evidence="11">Binds 2 Zn(2+) ions per subunit.</text>
</comment>
<reference evidence="16 17" key="1">
    <citation type="submission" date="2015-08" db="EMBL/GenBank/DDBJ databases">
        <title>The genome of the Asian arowana (Scleropages formosus).</title>
        <authorList>
            <person name="Tan M.H."/>
            <person name="Gan H.M."/>
            <person name="Croft L.J."/>
            <person name="Austin C.M."/>
        </authorList>
    </citation>
    <scope>NUCLEOTIDE SEQUENCE [LARGE SCALE GENOMIC DNA]</scope>
    <source>
        <strain evidence="16">Aro1</strain>
    </source>
</reference>
<dbReference type="PRINTS" id="PR00138">
    <property type="entry name" value="MATRIXIN"/>
</dbReference>
<feature type="active site" evidence="10">
    <location>
        <position position="416"/>
    </location>
</feature>
<feature type="binding site" evidence="11">
    <location>
        <position position="419"/>
    </location>
    <ligand>
        <name>Zn(2+)</name>
        <dbReference type="ChEBI" id="CHEBI:29105"/>
        <label>2</label>
        <note>catalytic</note>
    </ligand>
</feature>
<dbReference type="GO" id="GO:0008270">
    <property type="term" value="F:zinc ion binding"/>
    <property type="evidence" value="ECO:0007669"/>
    <property type="project" value="InterPro"/>
</dbReference>
<protein>
    <submittedName>
        <fullName evidence="16">Matrix metalloproteinase-25-like</fullName>
    </submittedName>
</protein>
<evidence type="ECO:0000256" key="10">
    <source>
        <dbReference type="PIRSR" id="PIRSR621190-1"/>
    </source>
</evidence>
<feature type="binding site" evidence="11">
    <location>
        <position position="433"/>
    </location>
    <ligand>
        <name>Zn(2+)</name>
        <dbReference type="ChEBI" id="CHEBI:29105"/>
        <label>2</label>
        <note>catalytic</note>
    </ligand>
</feature>
<feature type="binding site" evidence="11">
    <location>
        <position position="650"/>
    </location>
    <ligand>
        <name>Ca(2+)</name>
        <dbReference type="ChEBI" id="CHEBI:29108"/>
        <label>4</label>
    </ligand>
</feature>
<evidence type="ECO:0000256" key="14">
    <source>
        <dbReference type="SAM" id="MobiDB-lite"/>
    </source>
</evidence>
<feature type="binding site" evidence="11">
    <location>
        <position position="396"/>
    </location>
    <ligand>
        <name>Ca(2+)</name>
        <dbReference type="ChEBI" id="CHEBI:29108"/>
        <label>1</label>
    </ligand>
</feature>
<evidence type="ECO:0000256" key="11">
    <source>
        <dbReference type="PIRSR" id="PIRSR621190-2"/>
    </source>
</evidence>
<keyword evidence="4" id="KW-0677">Repeat</keyword>
<dbReference type="SMART" id="SM00235">
    <property type="entry name" value="ZnMc"/>
    <property type="match status" value="1"/>
</dbReference>
<dbReference type="GO" id="GO:0006508">
    <property type="term" value="P:proteolysis"/>
    <property type="evidence" value="ECO:0007669"/>
    <property type="project" value="UniProtKB-KW"/>
</dbReference>
<feature type="binding site" evidence="11">
    <location>
        <position position="393"/>
    </location>
    <ligand>
        <name>Ca(2+)</name>
        <dbReference type="ChEBI" id="CHEBI:29108"/>
        <label>3</label>
    </ligand>
</feature>
<evidence type="ECO:0000313" key="16">
    <source>
        <dbReference type="EMBL" id="KPP70964.1"/>
    </source>
</evidence>
<dbReference type="Gene3D" id="2.110.10.10">
    <property type="entry name" value="Hemopexin-like domain"/>
    <property type="match status" value="1"/>
</dbReference>
<feature type="binding site" evidence="11">
    <location>
        <position position="352"/>
    </location>
    <ligand>
        <name>Ca(2+)</name>
        <dbReference type="ChEBI" id="CHEBI:29108"/>
        <label>2</label>
    </ligand>
</feature>
<keyword evidence="6 11" id="KW-0862">Zinc</keyword>
<dbReference type="GO" id="GO:0030574">
    <property type="term" value="P:collagen catabolic process"/>
    <property type="evidence" value="ECO:0007669"/>
    <property type="project" value="TreeGrafter"/>
</dbReference>
<comment type="cofactor">
    <cofactor evidence="11">
        <name>Ca(2+)</name>
        <dbReference type="ChEBI" id="CHEBI:29108"/>
    </cofactor>
    <text evidence="11">Can bind about 5 Ca(2+) ions per subunit.</text>
</comment>
<dbReference type="PANTHER" id="PTHR10201:SF287">
    <property type="entry name" value="MATRIX METALLOPEPTIDASE 25B-RELATED"/>
    <property type="match status" value="1"/>
</dbReference>
<dbReference type="InterPro" id="IPR021190">
    <property type="entry name" value="Pept_M10A"/>
</dbReference>
<keyword evidence="2" id="KW-0645">Protease</keyword>
<dbReference type="InterPro" id="IPR036365">
    <property type="entry name" value="PGBD-like_sf"/>
</dbReference>
<dbReference type="InterPro" id="IPR002477">
    <property type="entry name" value="Peptidoglycan-bd-like"/>
</dbReference>
<dbReference type="STRING" id="113540.ENSSFOP00015009758"/>
<dbReference type="InterPro" id="IPR001818">
    <property type="entry name" value="Pept_M10_metallopeptidase"/>
</dbReference>
<feature type="repeat" description="Hemopexin" evidence="13">
    <location>
        <begin position="540"/>
        <end position="588"/>
    </location>
</feature>
<feature type="binding site" evidence="11">
    <location>
        <position position="394"/>
    </location>
    <ligand>
        <name>Ca(2+)</name>
        <dbReference type="ChEBI" id="CHEBI:29108"/>
        <label>1</label>
    </ligand>
</feature>